<dbReference type="Pfam" id="PF12833">
    <property type="entry name" value="HTH_18"/>
    <property type="match status" value="1"/>
</dbReference>
<dbReference type="Gene3D" id="1.10.10.60">
    <property type="entry name" value="Homeodomain-like"/>
    <property type="match status" value="2"/>
</dbReference>
<dbReference type="PANTHER" id="PTHR43280">
    <property type="entry name" value="ARAC-FAMILY TRANSCRIPTIONAL REGULATOR"/>
    <property type="match status" value="1"/>
</dbReference>
<dbReference type="EMBL" id="BJVS01000001">
    <property type="protein sequence ID" value="GEL52129.1"/>
    <property type="molecule type" value="Genomic_DNA"/>
</dbReference>
<protein>
    <submittedName>
        <fullName evidence="5">AraC family transcriptional regulator</fullName>
    </submittedName>
</protein>
<evidence type="ECO:0000259" key="4">
    <source>
        <dbReference type="PROSITE" id="PS01124"/>
    </source>
</evidence>
<keyword evidence="2" id="KW-0238">DNA-binding</keyword>
<evidence type="ECO:0000256" key="3">
    <source>
        <dbReference type="ARBA" id="ARBA00023163"/>
    </source>
</evidence>
<dbReference type="CDD" id="cd06976">
    <property type="entry name" value="cupin_MtlR-like_N"/>
    <property type="match status" value="1"/>
</dbReference>
<evidence type="ECO:0000313" key="5">
    <source>
        <dbReference type="EMBL" id="GEL52129.1"/>
    </source>
</evidence>
<dbReference type="InterPro" id="IPR009057">
    <property type="entry name" value="Homeodomain-like_sf"/>
</dbReference>
<evidence type="ECO:0000256" key="2">
    <source>
        <dbReference type="ARBA" id="ARBA00023125"/>
    </source>
</evidence>
<accession>A0AAN4R425</accession>
<dbReference type="InterPro" id="IPR003313">
    <property type="entry name" value="AraC-bd"/>
</dbReference>
<dbReference type="Gene3D" id="2.60.120.10">
    <property type="entry name" value="Jelly Rolls"/>
    <property type="match status" value="1"/>
</dbReference>
<evidence type="ECO:0000313" key="6">
    <source>
        <dbReference type="Proteomes" id="UP000321287"/>
    </source>
</evidence>
<dbReference type="InterPro" id="IPR018062">
    <property type="entry name" value="HTH_AraC-typ_CS"/>
</dbReference>
<dbReference type="SUPFAM" id="SSF51182">
    <property type="entry name" value="RmlC-like cupins"/>
    <property type="match status" value="1"/>
</dbReference>
<dbReference type="GO" id="GO:0003700">
    <property type="term" value="F:DNA-binding transcription factor activity"/>
    <property type="evidence" value="ECO:0007669"/>
    <property type="project" value="InterPro"/>
</dbReference>
<organism evidence="5 6">
    <name type="scientific">Asaia bogorensis NBRC 16594</name>
    <dbReference type="NCBI Taxonomy" id="1231624"/>
    <lineage>
        <taxon>Bacteria</taxon>
        <taxon>Pseudomonadati</taxon>
        <taxon>Pseudomonadota</taxon>
        <taxon>Alphaproteobacteria</taxon>
        <taxon>Acetobacterales</taxon>
        <taxon>Acetobacteraceae</taxon>
        <taxon>Asaia</taxon>
    </lineage>
</organism>
<sequence>MLELIPERKSFSFRWHQHDYPAAIARWNHHPEYELHLITCGTGRAMIGDYIGPFEAGQLVLVGPDLPHAWFSPLAEGEVLKGRDVVLQFSQSWIEGLIALCPELAGLTRLLADARYGVEFTGAQALANGLALRNLGGPVGESMGEQPCTPDGSTDDTMERAAADSGVRLANCIALMARLAASPWRRLSGNCQKMQDPLAQGGSGAVRINQLVRALLSADPATLRHEDIAASLGMTASGFSRQFRAVTGETFMSFVQRLRIDHACHLLSTTHDAITVVCLEAGFGNLSNFNRVFLSLRGCTPRQFRHHSHQITAPCFPGCHKAPLPEGSTLS</sequence>
<dbReference type="PROSITE" id="PS01124">
    <property type="entry name" value="HTH_ARAC_FAMILY_2"/>
    <property type="match status" value="1"/>
</dbReference>
<dbReference type="Proteomes" id="UP000321287">
    <property type="component" value="Unassembled WGS sequence"/>
</dbReference>
<keyword evidence="1" id="KW-0805">Transcription regulation</keyword>
<dbReference type="GO" id="GO:0043565">
    <property type="term" value="F:sequence-specific DNA binding"/>
    <property type="evidence" value="ECO:0007669"/>
    <property type="project" value="InterPro"/>
</dbReference>
<dbReference type="InterPro" id="IPR014710">
    <property type="entry name" value="RmlC-like_jellyroll"/>
</dbReference>
<evidence type="ECO:0000256" key="1">
    <source>
        <dbReference type="ARBA" id="ARBA00023015"/>
    </source>
</evidence>
<comment type="caution">
    <text evidence="5">The sequence shown here is derived from an EMBL/GenBank/DDBJ whole genome shotgun (WGS) entry which is preliminary data.</text>
</comment>
<feature type="domain" description="HTH araC/xylS-type" evidence="4">
    <location>
        <begin position="206"/>
        <end position="307"/>
    </location>
</feature>
<dbReference type="KEGG" id="abg:Asbog_02192"/>
<dbReference type="AlphaFoldDB" id="A0AAN4R425"/>
<keyword evidence="3" id="KW-0804">Transcription</keyword>
<gene>
    <name evidence="5" type="ORF">ABO01nite_01360</name>
</gene>
<name>A0AAN4R425_9PROT</name>
<dbReference type="SMART" id="SM00342">
    <property type="entry name" value="HTH_ARAC"/>
    <property type="match status" value="1"/>
</dbReference>
<dbReference type="InterPro" id="IPR011051">
    <property type="entry name" value="RmlC_Cupin_sf"/>
</dbReference>
<dbReference type="SUPFAM" id="SSF46689">
    <property type="entry name" value="Homeodomain-like"/>
    <property type="match status" value="2"/>
</dbReference>
<dbReference type="PROSITE" id="PS00041">
    <property type="entry name" value="HTH_ARAC_FAMILY_1"/>
    <property type="match status" value="1"/>
</dbReference>
<reference evidence="5 6" key="1">
    <citation type="submission" date="2019-07" db="EMBL/GenBank/DDBJ databases">
        <title>Whole genome shotgun sequence of Asaia bogorensis NBRC 16594.</title>
        <authorList>
            <person name="Hosoyama A."/>
            <person name="Uohara A."/>
            <person name="Ohji S."/>
            <person name="Ichikawa N."/>
        </authorList>
    </citation>
    <scope>NUCLEOTIDE SEQUENCE [LARGE SCALE GENOMIC DNA]</scope>
    <source>
        <strain evidence="5 6">NBRC 16594</strain>
    </source>
</reference>
<dbReference type="PANTHER" id="PTHR43280:SF27">
    <property type="entry name" value="TRANSCRIPTIONAL REGULATOR MTLR"/>
    <property type="match status" value="1"/>
</dbReference>
<dbReference type="InterPro" id="IPR018060">
    <property type="entry name" value="HTH_AraC"/>
</dbReference>
<proteinExistence type="predicted"/>
<dbReference type="Pfam" id="PF02311">
    <property type="entry name" value="AraC_binding"/>
    <property type="match status" value="1"/>
</dbReference>
<keyword evidence="6" id="KW-1185">Reference proteome</keyword>